<dbReference type="RefSeq" id="WP_181885680.1">
    <property type="nucleotide sequence ID" value="NZ_CP059472.1"/>
</dbReference>
<dbReference type="KEGG" id="cbau:H1R16_03240"/>
<dbReference type="Proteomes" id="UP000539710">
    <property type="component" value="Unassembled WGS sequence"/>
</dbReference>
<accession>A0A7D7LSY0</accession>
<evidence type="ECO:0000313" key="4">
    <source>
        <dbReference type="Proteomes" id="UP000515349"/>
    </source>
</evidence>
<name>A0A7D7LSY0_9FLAO</name>
<evidence type="ECO:0000313" key="3">
    <source>
        <dbReference type="EMBL" id="QMS99037.1"/>
    </source>
</evidence>
<dbReference type="Proteomes" id="UP000515349">
    <property type="component" value="Chromosome"/>
</dbReference>
<reference evidence="3 4" key="1">
    <citation type="submission" date="2020-07" db="EMBL/GenBank/DDBJ databases">
        <title>Chryseobacterium sp.cx-624.</title>
        <authorList>
            <person name="Yang C."/>
        </authorList>
    </citation>
    <scope>NUCLEOTIDE SEQUENCE [LARGE SCALE GENOMIC DNA]</scope>
    <source>
        <strain evidence="4">cx-624</strain>
        <strain evidence="3">Cx-624</strain>
    </source>
</reference>
<evidence type="ECO:0000313" key="5">
    <source>
        <dbReference type="Proteomes" id="UP000539710"/>
    </source>
</evidence>
<reference evidence="5" key="2">
    <citation type="submission" date="2020-07" db="EMBL/GenBank/DDBJ databases">
        <title>Flavobacterium sp. xlx-214.</title>
        <authorList>
            <person name="Yang C."/>
        </authorList>
    </citation>
    <scope>NUCLEOTIDE SEQUENCE [LARGE SCALE GENOMIC DNA]</scope>
    <source>
        <strain evidence="5">CX-624</strain>
    </source>
</reference>
<reference evidence="2" key="3">
    <citation type="submission" date="2020-07" db="EMBL/GenBank/DDBJ databases">
        <authorList>
            <person name="Yang C."/>
        </authorList>
    </citation>
    <scope>NUCLEOTIDE SEQUENCE</scope>
    <source>
        <strain evidence="2">Cx-624</strain>
    </source>
</reference>
<keyword evidence="1" id="KW-0732">Signal</keyword>
<feature type="signal peptide" evidence="1">
    <location>
        <begin position="1"/>
        <end position="25"/>
    </location>
</feature>
<organism evidence="3 4">
    <name type="scientific">Marnyiella aurantia</name>
    <dbReference type="NCBI Taxonomy" id="2758037"/>
    <lineage>
        <taxon>Bacteria</taxon>
        <taxon>Pseudomonadati</taxon>
        <taxon>Bacteroidota</taxon>
        <taxon>Flavobacteriia</taxon>
        <taxon>Flavobacteriales</taxon>
        <taxon>Weeksellaceae</taxon>
        <taxon>Marnyiella</taxon>
    </lineage>
</organism>
<sequence length="138" mass="15764">MFIKFYSALAILFVLSSCTSIKNNAVGTWKLIAEINSENPYANRSSLKETKIVSDGLLTLNKDSTFTSNLSLCNGYNEGGIYASKGKYTFKKNRNPDKLFRIECPGIYPIHYFIIKEKKLELYFPSFGSGYRIKIFER</sequence>
<evidence type="ECO:0000313" key="2">
    <source>
        <dbReference type="EMBL" id="MBA5245550.1"/>
    </source>
</evidence>
<dbReference type="EMBL" id="JACEUX010000001">
    <property type="protein sequence ID" value="MBA5245550.1"/>
    <property type="molecule type" value="Genomic_DNA"/>
</dbReference>
<evidence type="ECO:0008006" key="6">
    <source>
        <dbReference type="Google" id="ProtNLM"/>
    </source>
</evidence>
<dbReference type="EMBL" id="CP059472">
    <property type="protein sequence ID" value="QMS99037.1"/>
    <property type="molecule type" value="Genomic_DNA"/>
</dbReference>
<proteinExistence type="predicted"/>
<dbReference type="PROSITE" id="PS51257">
    <property type="entry name" value="PROKAR_LIPOPROTEIN"/>
    <property type="match status" value="1"/>
</dbReference>
<evidence type="ECO:0000256" key="1">
    <source>
        <dbReference type="SAM" id="SignalP"/>
    </source>
</evidence>
<gene>
    <name evidence="3" type="ORF">H1R16_03240</name>
    <name evidence="2" type="ORF">H2507_00035</name>
</gene>
<protein>
    <recommendedName>
        <fullName evidence="6">META domain-containing protein</fullName>
    </recommendedName>
</protein>
<keyword evidence="5" id="KW-1185">Reference proteome</keyword>
<feature type="chain" id="PRO_5044656238" description="META domain-containing protein" evidence="1">
    <location>
        <begin position="26"/>
        <end position="138"/>
    </location>
</feature>
<dbReference type="AlphaFoldDB" id="A0A7D7LSY0"/>